<dbReference type="AlphaFoldDB" id="A0A5N5WP63"/>
<keyword evidence="4 5" id="KW-0472">Membrane</keyword>
<evidence type="ECO:0000313" key="7">
    <source>
        <dbReference type="Proteomes" id="UP000326565"/>
    </source>
</evidence>
<feature type="transmembrane region" description="Helical" evidence="5">
    <location>
        <begin position="27"/>
        <end position="45"/>
    </location>
</feature>
<dbReference type="EMBL" id="ML732338">
    <property type="protein sequence ID" value="KAB8069497.1"/>
    <property type="molecule type" value="Genomic_DNA"/>
</dbReference>
<reference evidence="6 7" key="1">
    <citation type="submission" date="2019-04" db="EMBL/GenBank/DDBJ databases">
        <title>Friends and foes A comparative genomics study of 23 Aspergillus species from section Flavi.</title>
        <authorList>
            <consortium name="DOE Joint Genome Institute"/>
            <person name="Kjaerbolling I."/>
            <person name="Vesth T."/>
            <person name="Frisvad J.C."/>
            <person name="Nybo J.L."/>
            <person name="Theobald S."/>
            <person name="Kildgaard S."/>
            <person name="Isbrandt T."/>
            <person name="Kuo A."/>
            <person name="Sato A."/>
            <person name="Lyhne E.K."/>
            <person name="Kogle M.E."/>
            <person name="Wiebenga A."/>
            <person name="Kun R.S."/>
            <person name="Lubbers R.J."/>
            <person name="Makela M.R."/>
            <person name="Barry K."/>
            <person name="Chovatia M."/>
            <person name="Clum A."/>
            <person name="Daum C."/>
            <person name="Haridas S."/>
            <person name="He G."/>
            <person name="LaButti K."/>
            <person name="Lipzen A."/>
            <person name="Mondo S."/>
            <person name="Riley R."/>
            <person name="Salamov A."/>
            <person name="Simmons B.A."/>
            <person name="Magnuson J.K."/>
            <person name="Henrissat B."/>
            <person name="Mortensen U.H."/>
            <person name="Larsen T.O."/>
            <person name="Devries R.P."/>
            <person name="Grigoriev I.V."/>
            <person name="Machida M."/>
            <person name="Baker S.E."/>
            <person name="Andersen M.R."/>
        </authorList>
    </citation>
    <scope>NUCLEOTIDE SEQUENCE [LARGE SCALE GENOMIC DNA]</scope>
    <source>
        <strain evidence="6 7">CBS 151.66</strain>
    </source>
</reference>
<dbReference type="Proteomes" id="UP000326565">
    <property type="component" value="Unassembled WGS sequence"/>
</dbReference>
<evidence type="ECO:0000256" key="3">
    <source>
        <dbReference type="ARBA" id="ARBA00022989"/>
    </source>
</evidence>
<dbReference type="PANTHER" id="PTHR31465">
    <property type="entry name" value="PROTEIN RTA1-RELATED"/>
    <property type="match status" value="1"/>
</dbReference>
<dbReference type="GO" id="GO:0016020">
    <property type="term" value="C:membrane"/>
    <property type="evidence" value="ECO:0007669"/>
    <property type="project" value="UniProtKB-SubCell"/>
</dbReference>
<feature type="transmembrane region" description="Helical" evidence="5">
    <location>
        <begin position="52"/>
        <end position="69"/>
    </location>
</feature>
<evidence type="ECO:0000256" key="2">
    <source>
        <dbReference type="ARBA" id="ARBA00022692"/>
    </source>
</evidence>
<sequence length="305" mass="34273">MDFTFHPGVNGSSPWVEFYPYNPSQTAGYAFMAIFGITTVIHLVLMFPYRAAYFFPLFLGGICETFGYYGRAWSHDNITKISSWSLQQMLILCAPPFVAATIYMVLGRVIRAFDAEHLSPMRTKKITVIFVLNDIICFFTQLGGAGVQITGDANVMDIGRKVVLVGLVFALVVFLLFVWVAFVFHRRLGQSPTRIADENPDLNWRRYMWAIYVSCAALMVRNFVRLIEFGAVKSALNQQEAYIYVFDAGMMFVSMGVLVLWHPGLLIKKARRAGEAGALCAGMEQEEGWDGDGVRLTGYKGIQRC</sequence>
<accession>A0A5N5WP63</accession>
<evidence type="ECO:0000256" key="1">
    <source>
        <dbReference type="ARBA" id="ARBA00004141"/>
    </source>
</evidence>
<gene>
    <name evidence="6" type="ORF">BDV29DRAFT_198654</name>
</gene>
<dbReference type="OrthoDB" id="3358017at2759"/>
<feature type="transmembrane region" description="Helical" evidence="5">
    <location>
        <begin position="204"/>
        <end position="221"/>
    </location>
</feature>
<feature type="transmembrane region" description="Helical" evidence="5">
    <location>
        <begin position="162"/>
        <end position="184"/>
    </location>
</feature>
<proteinExistence type="predicted"/>
<dbReference type="PANTHER" id="PTHR31465:SF17">
    <property type="entry name" value="DOMAIN PROTEIN, PUTATIVE (AFU_ORTHOLOGUE AFUA_5G09900)-RELATED"/>
    <property type="match status" value="1"/>
</dbReference>
<protein>
    <submittedName>
        <fullName evidence="6">RTA1 like protein-domain-containing protein</fullName>
    </submittedName>
</protein>
<evidence type="ECO:0000256" key="4">
    <source>
        <dbReference type="ARBA" id="ARBA00023136"/>
    </source>
</evidence>
<feature type="transmembrane region" description="Helical" evidence="5">
    <location>
        <begin position="89"/>
        <end position="106"/>
    </location>
</feature>
<evidence type="ECO:0000256" key="5">
    <source>
        <dbReference type="SAM" id="Phobius"/>
    </source>
</evidence>
<dbReference type="Pfam" id="PF04479">
    <property type="entry name" value="RTA1"/>
    <property type="match status" value="1"/>
</dbReference>
<name>A0A5N5WP63_9EURO</name>
<keyword evidence="3 5" id="KW-1133">Transmembrane helix</keyword>
<feature type="transmembrane region" description="Helical" evidence="5">
    <location>
        <begin position="241"/>
        <end position="261"/>
    </location>
</feature>
<keyword evidence="7" id="KW-1185">Reference proteome</keyword>
<dbReference type="InterPro" id="IPR007568">
    <property type="entry name" value="RTA1"/>
</dbReference>
<organism evidence="6 7">
    <name type="scientific">Aspergillus leporis</name>
    <dbReference type="NCBI Taxonomy" id="41062"/>
    <lineage>
        <taxon>Eukaryota</taxon>
        <taxon>Fungi</taxon>
        <taxon>Dikarya</taxon>
        <taxon>Ascomycota</taxon>
        <taxon>Pezizomycotina</taxon>
        <taxon>Eurotiomycetes</taxon>
        <taxon>Eurotiomycetidae</taxon>
        <taxon>Eurotiales</taxon>
        <taxon>Aspergillaceae</taxon>
        <taxon>Aspergillus</taxon>
        <taxon>Aspergillus subgen. Circumdati</taxon>
    </lineage>
</organism>
<keyword evidence="2 5" id="KW-0812">Transmembrane</keyword>
<comment type="subcellular location">
    <subcellularLocation>
        <location evidence="1">Membrane</location>
        <topology evidence="1">Multi-pass membrane protein</topology>
    </subcellularLocation>
</comment>
<evidence type="ECO:0000313" key="6">
    <source>
        <dbReference type="EMBL" id="KAB8069497.1"/>
    </source>
</evidence>
<feature type="transmembrane region" description="Helical" evidence="5">
    <location>
        <begin position="126"/>
        <end position="150"/>
    </location>
</feature>